<dbReference type="Pfam" id="PF11062">
    <property type="entry name" value="DUF2863"/>
    <property type="match status" value="1"/>
</dbReference>
<keyword evidence="2" id="KW-1185">Reference proteome</keyword>
<reference evidence="1 2" key="1">
    <citation type="submission" date="2020-08" db="EMBL/GenBank/DDBJ databases">
        <title>Novel species isolated from subtropical streams in China.</title>
        <authorList>
            <person name="Lu H."/>
        </authorList>
    </citation>
    <scope>NUCLEOTIDE SEQUENCE [LARGE SCALE GENOMIC DNA]</scope>
    <source>
        <strain evidence="1 2">CCTCC AB 2015119</strain>
    </source>
</reference>
<comment type="caution">
    <text evidence="1">The sequence shown here is derived from an EMBL/GenBank/DDBJ whole genome shotgun (WGS) entry which is preliminary data.</text>
</comment>
<protein>
    <submittedName>
        <fullName evidence="1">DUF2863 family protein</fullName>
    </submittedName>
</protein>
<accession>A0ABR6XDE1</accession>
<dbReference type="Proteomes" id="UP000637632">
    <property type="component" value="Unassembled WGS sequence"/>
</dbReference>
<gene>
    <name evidence="1" type="ORF">H8K26_05725</name>
</gene>
<evidence type="ECO:0000313" key="2">
    <source>
        <dbReference type="Proteomes" id="UP000637632"/>
    </source>
</evidence>
<evidence type="ECO:0000313" key="1">
    <source>
        <dbReference type="EMBL" id="MBC3810933.1"/>
    </source>
</evidence>
<name>A0ABR6XDE1_9BURK</name>
<dbReference type="InterPro" id="IPR021292">
    <property type="entry name" value="DUF2863"/>
</dbReference>
<proteinExistence type="predicted"/>
<dbReference type="EMBL" id="JACOFT010000002">
    <property type="protein sequence ID" value="MBC3810933.1"/>
    <property type="molecule type" value="Genomic_DNA"/>
</dbReference>
<dbReference type="RefSeq" id="WP_190478023.1">
    <property type="nucleotide sequence ID" value="NZ_JACOFT010000002.1"/>
</dbReference>
<organism evidence="1 2">
    <name type="scientific">Undibacterium aquatile</name>
    <dbReference type="NCBI Taxonomy" id="1537398"/>
    <lineage>
        <taxon>Bacteria</taxon>
        <taxon>Pseudomonadati</taxon>
        <taxon>Pseudomonadota</taxon>
        <taxon>Betaproteobacteria</taxon>
        <taxon>Burkholderiales</taxon>
        <taxon>Oxalobacteraceae</taxon>
        <taxon>Undibacterium</taxon>
    </lineage>
</organism>
<sequence length="408" mass="45008">MRRPVKRNRIKLAAESQRLVNLSLAVAQSASRIEDLTWQEKLDLYVSKNLRQHHQEIVDAAAENLFASHPNGYEVLVETLETVSTCSSVEIQGKKFTTLLIAAPVLAWTRFEIASGAIPADILSQLSGKLINNMLMPSTKLRLLPHLYSIDQLPRNHCETYALLERHAMAVLKDSSYPVETEHAQTVPFLADIRYVLGVLVAPADAPIFQWQALEAPYDCATAKSNALLAWQEQAAPAIKHLLPGCGIELLLPEAFYTACREADVKIRPASIRSAIFYLTQTLNKEASQLSVVIASCGVQDTPGQIDEFRISFCLADAPEVIYGVVWPLYQAEDQLAAVSLDESGKLTGDIPDILTDCGISNILQLDEIFSMEFCDDCGTPLFADRDAELVHPEMPDDTPSPGTAHFH</sequence>